<protein>
    <submittedName>
        <fullName evidence="1">Uncharacterized protein</fullName>
    </submittedName>
</protein>
<dbReference type="Gene3D" id="3.15.10.30">
    <property type="entry name" value="Haemolymph juvenile hormone binding protein"/>
    <property type="match status" value="1"/>
</dbReference>
<dbReference type="AlphaFoldDB" id="A0AAU9TD48"/>
<comment type="caution">
    <text evidence="1">The sequence shown here is derived from an EMBL/GenBank/DDBJ whole genome shotgun (WGS) entry which is preliminary data.</text>
</comment>
<evidence type="ECO:0000313" key="2">
    <source>
        <dbReference type="Proteomes" id="UP001153954"/>
    </source>
</evidence>
<dbReference type="Proteomes" id="UP001153954">
    <property type="component" value="Unassembled WGS sequence"/>
</dbReference>
<sequence length="120" mass="13903">MMMATRLDPFFARITMDTQDVESNVTYTWAGQRGYDNEDYILIGPERVAVRNARTPSFFLQTNSIEDANMMERLLEMRPAILDHISNEITIAIMHSIVDNFRLFASKVPVKNYYTFIGNN</sequence>
<organism evidence="1 2">
    <name type="scientific">Euphydryas editha</name>
    <name type="common">Edith's checkerspot</name>
    <dbReference type="NCBI Taxonomy" id="104508"/>
    <lineage>
        <taxon>Eukaryota</taxon>
        <taxon>Metazoa</taxon>
        <taxon>Ecdysozoa</taxon>
        <taxon>Arthropoda</taxon>
        <taxon>Hexapoda</taxon>
        <taxon>Insecta</taxon>
        <taxon>Pterygota</taxon>
        <taxon>Neoptera</taxon>
        <taxon>Endopterygota</taxon>
        <taxon>Lepidoptera</taxon>
        <taxon>Glossata</taxon>
        <taxon>Ditrysia</taxon>
        <taxon>Papilionoidea</taxon>
        <taxon>Nymphalidae</taxon>
        <taxon>Nymphalinae</taxon>
        <taxon>Euphydryas</taxon>
    </lineage>
</organism>
<dbReference type="EMBL" id="CAKOGL010000003">
    <property type="protein sequence ID" value="CAH2084674.1"/>
    <property type="molecule type" value="Genomic_DNA"/>
</dbReference>
<reference evidence="1" key="1">
    <citation type="submission" date="2022-03" db="EMBL/GenBank/DDBJ databases">
        <authorList>
            <person name="Tunstrom K."/>
        </authorList>
    </citation>
    <scope>NUCLEOTIDE SEQUENCE</scope>
</reference>
<name>A0AAU9TD48_EUPED</name>
<proteinExistence type="predicted"/>
<dbReference type="InterPro" id="IPR038606">
    <property type="entry name" value="To_sf"/>
</dbReference>
<keyword evidence="2" id="KW-1185">Reference proteome</keyword>
<gene>
    <name evidence="1" type="ORF">EEDITHA_LOCUS1221</name>
</gene>
<evidence type="ECO:0000313" key="1">
    <source>
        <dbReference type="EMBL" id="CAH2084674.1"/>
    </source>
</evidence>
<accession>A0AAU9TD48</accession>